<proteinExistence type="predicted"/>
<reference evidence="2 3" key="1">
    <citation type="journal article" date="2016" name="BMC Genomics">
        <title>Comparative genomics reveals Cyclospora cayetanensis possesses coccidia-like metabolism and invasion components but unique surface antigens.</title>
        <authorList>
            <person name="Liu S."/>
            <person name="Wang L."/>
            <person name="Zheng H."/>
            <person name="Xu Z."/>
            <person name="Roellig D.M."/>
            <person name="Li N."/>
            <person name="Frace M.A."/>
            <person name="Tang K."/>
            <person name="Arrowood M.J."/>
            <person name="Moss D.M."/>
            <person name="Zhang L."/>
            <person name="Feng Y."/>
            <person name="Xiao L."/>
        </authorList>
    </citation>
    <scope>NUCLEOTIDE SEQUENCE [LARGE SCALE GENOMIC DNA]</scope>
    <source>
        <strain evidence="2 3">CHN_HEN01</strain>
    </source>
</reference>
<organism evidence="2 3">
    <name type="scientific">Cyclospora cayetanensis</name>
    <dbReference type="NCBI Taxonomy" id="88456"/>
    <lineage>
        <taxon>Eukaryota</taxon>
        <taxon>Sar</taxon>
        <taxon>Alveolata</taxon>
        <taxon>Apicomplexa</taxon>
        <taxon>Conoidasida</taxon>
        <taxon>Coccidia</taxon>
        <taxon>Eucoccidiorida</taxon>
        <taxon>Eimeriorina</taxon>
        <taxon>Eimeriidae</taxon>
        <taxon>Cyclospora</taxon>
    </lineage>
</organism>
<dbReference type="InParanoid" id="A0A1D3CUA6"/>
<dbReference type="AlphaFoldDB" id="A0A1D3CUA6"/>
<sequence length="315" mass="34328">MHLQGKAARQQQQQQKKEEKEEWQQPEPCFVQRQPHACGNGELAAAAVLPPAAVAAKHQDFPLDVSLRNLQLTVIAGSALYVFDSHSLRCLYTVLHTQGPCVAATFNRQQIQQHATLEGAATEESAQDLDFLWAGYANPCPSRRNVTLRNTLSSEGGSTGAEISARLALLYLRGYMGGERGGGRRRGGDTLDSSAMRTPVGVSSFRQQHERGDQTEQHQQHYLLAALDGEGILTLYDSCSNFACVCTLNCGTGSGNARAAAALRIFGSILTSTPSARQRQEDEGANRHSNASCSWRMEKGIFVAVYKWVSCAFNI</sequence>
<evidence type="ECO:0000256" key="1">
    <source>
        <dbReference type="SAM" id="MobiDB-lite"/>
    </source>
</evidence>
<protein>
    <submittedName>
        <fullName evidence="2">F-box domain-containing protein</fullName>
    </submittedName>
</protein>
<evidence type="ECO:0000313" key="2">
    <source>
        <dbReference type="EMBL" id="OEH74785.1"/>
    </source>
</evidence>
<dbReference type="VEuPathDB" id="ToxoDB:cyc_03970"/>
<evidence type="ECO:0000313" key="3">
    <source>
        <dbReference type="Proteomes" id="UP000095192"/>
    </source>
</evidence>
<accession>A0A1D3CUA6</accession>
<dbReference type="Proteomes" id="UP000095192">
    <property type="component" value="Unassembled WGS sequence"/>
</dbReference>
<gene>
    <name evidence="2" type="ORF">cyc_03970</name>
</gene>
<comment type="caution">
    <text evidence="2">The sequence shown here is derived from an EMBL/GenBank/DDBJ whole genome shotgun (WGS) entry which is preliminary data.</text>
</comment>
<feature type="region of interest" description="Disordered" evidence="1">
    <location>
        <begin position="1"/>
        <end position="27"/>
    </location>
</feature>
<keyword evidence="3" id="KW-1185">Reference proteome</keyword>
<name>A0A1D3CUA6_9EIME</name>
<dbReference type="EMBL" id="JROU02001936">
    <property type="protein sequence ID" value="OEH74785.1"/>
    <property type="molecule type" value="Genomic_DNA"/>
</dbReference>